<organism evidence="4 5">
    <name type="scientific">Streptomyces luteireticuli</name>
    <dbReference type="NCBI Taxonomy" id="173858"/>
    <lineage>
        <taxon>Bacteria</taxon>
        <taxon>Bacillati</taxon>
        <taxon>Actinomycetota</taxon>
        <taxon>Actinomycetes</taxon>
        <taxon>Kitasatosporales</taxon>
        <taxon>Streptomycetaceae</taxon>
        <taxon>Streptomyces</taxon>
    </lineage>
</organism>
<keyword evidence="5" id="KW-1185">Reference proteome</keyword>
<evidence type="ECO:0000313" key="4">
    <source>
        <dbReference type="EMBL" id="GAA0422404.1"/>
    </source>
</evidence>
<accession>A0ABN0YZ07</accession>
<comment type="caution">
    <text evidence="4">The sequence shown here is derived from an EMBL/GenBank/DDBJ whole genome shotgun (WGS) entry which is preliminary data.</text>
</comment>
<evidence type="ECO:0000259" key="3">
    <source>
        <dbReference type="Pfam" id="PF04542"/>
    </source>
</evidence>
<dbReference type="Gene3D" id="3.40.33.10">
    <property type="entry name" value="CAP"/>
    <property type="match status" value="1"/>
</dbReference>
<dbReference type="InterPro" id="IPR007627">
    <property type="entry name" value="RNA_pol_sigma70_r2"/>
</dbReference>
<feature type="compositionally biased region" description="Basic and acidic residues" evidence="1">
    <location>
        <begin position="374"/>
        <end position="391"/>
    </location>
</feature>
<proteinExistence type="predicted"/>
<feature type="compositionally biased region" description="Low complexity" evidence="1">
    <location>
        <begin position="403"/>
        <end position="423"/>
    </location>
</feature>
<dbReference type="InterPro" id="IPR013325">
    <property type="entry name" value="RNA_pol_sigma_r2"/>
</dbReference>
<dbReference type="SUPFAM" id="SSF88946">
    <property type="entry name" value="Sigma2 domain of RNA polymerase sigma factors"/>
    <property type="match status" value="1"/>
</dbReference>
<dbReference type="Pfam" id="PF04542">
    <property type="entry name" value="Sigma70_r2"/>
    <property type="match status" value="1"/>
</dbReference>
<name>A0ABN0YZ07_9ACTN</name>
<feature type="domain" description="RNA polymerase sigma-70 region 2" evidence="3">
    <location>
        <begin position="24"/>
        <end position="88"/>
    </location>
</feature>
<feature type="compositionally biased region" description="Low complexity" evidence="1">
    <location>
        <begin position="357"/>
        <end position="373"/>
    </location>
</feature>
<dbReference type="NCBIfam" id="TIGR02937">
    <property type="entry name" value="sigma70-ECF"/>
    <property type="match status" value="1"/>
</dbReference>
<dbReference type="InterPro" id="IPR014044">
    <property type="entry name" value="CAP_dom"/>
</dbReference>
<dbReference type="SUPFAM" id="SSF55797">
    <property type="entry name" value="PR-1-like"/>
    <property type="match status" value="1"/>
</dbReference>
<dbReference type="InterPro" id="IPR035940">
    <property type="entry name" value="CAP_sf"/>
</dbReference>
<gene>
    <name evidence="4" type="ORF">GCM10010357_49790</name>
</gene>
<dbReference type="InterPro" id="IPR013324">
    <property type="entry name" value="RNA_pol_sigma_r3/r4-like"/>
</dbReference>
<sequence>MRTEIDAARIEAARAGDTAAQDELVAACLPLVYNIVGRALGGHADVDDVVQETMLRVVNGLGDLRDPAGFRSWLVAITTNQIRAHWRAKLPETPDGDRPAEVPDPSSDFVAVTIVRLGLEGQRREVAEATRWLDEGEREVLSLWWLEAAGELTRAEVAAALGLTPQHTAVRVQRIKERLDTARGVVRALAATPRCPELAALAAPWDGVPSALWRKRVARHARTCAACGGAWSALVPAEGLLVGLGLVPVTGALLHWWGGATVLHTESVAATQSVAATGSVSAALAPARTGGHRASRRRPAKGGTKGRRVAVGAAALAVVTGAAVIGSNLFGDDPAVTEPRTQAASDAGRVVPLNDRTATVSASPGATPSASPTKDAEKGKKKEKDKGERTHAPSARPTPGPDRPSSTPATAAPTPSPARSARPTPKPDPRPASGGSLEQQVTDLVNAERAKAGCSPLTSNAQLDRAAQGHSDDMAARDFFDHTNPDGKGPGDRITAAGYHWMTYGENIAYGQQSAASVMDSWMHSSGHRANILNCSFKEIGVGVNHAPGGPRWTQVFGAR</sequence>
<evidence type="ECO:0000259" key="2">
    <source>
        <dbReference type="Pfam" id="PF00188"/>
    </source>
</evidence>
<dbReference type="PANTHER" id="PTHR31157">
    <property type="entry name" value="SCP DOMAIN-CONTAINING PROTEIN"/>
    <property type="match status" value="1"/>
</dbReference>
<dbReference type="CDD" id="cd05379">
    <property type="entry name" value="CAP_bacterial"/>
    <property type="match status" value="1"/>
</dbReference>
<feature type="domain" description="SCP" evidence="2">
    <location>
        <begin position="443"/>
        <end position="557"/>
    </location>
</feature>
<evidence type="ECO:0008006" key="6">
    <source>
        <dbReference type="Google" id="ProtNLM"/>
    </source>
</evidence>
<feature type="compositionally biased region" description="Basic residues" evidence="1">
    <location>
        <begin position="290"/>
        <end position="308"/>
    </location>
</feature>
<evidence type="ECO:0000313" key="5">
    <source>
        <dbReference type="Proteomes" id="UP001500879"/>
    </source>
</evidence>
<feature type="region of interest" description="Disordered" evidence="1">
    <location>
        <begin position="336"/>
        <end position="438"/>
    </location>
</feature>
<evidence type="ECO:0000256" key="1">
    <source>
        <dbReference type="SAM" id="MobiDB-lite"/>
    </source>
</evidence>
<reference evidence="4 5" key="1">
    <citation type="journal article" date="2019" name="Int. J. Syst. Evol. Microbiol.">
        <title>The Global Catalogue of Microorganisms (GCM) 10K type strain sequencing project: providing services to taxonomists for standard genome sequencing and annotation.</title>
        <authorList>
            <consortium name="The Broad Institute Genomics Platform"/>
            <consortium name="The Broad Institute Genome Sequencing Center for Infectious Disease"/>
            <person name="Wu L."/>
            <person name="Ma J."/>
        </authorList>
    </citation>
    <scope>NUCLEOTIDE SEQUENCE [LARGE SCALE GENOMIC DNA]</scope>
    <source>
        <strain evidence="4 5">JCM 4788</strain>
    </source>
</reference>
<dbReference type="Pfam" id="PF00188">
    <property type="entry name" value="CAP"/>
    <property type="match status" value="1"/>
</dbReference>
<dbReference type="PANTHER" id="PTHR31157:SF1">
    <property type="entry name" value="SCP DOMAIN-CONTAINING PROTEIN"/>
    <property type="match status" value="1"/>
</dbReference>
<protein>
    <recommendedName>
        <fullName evidence="6">Sigma-70 family RNA polymerase sigma factor</fullName>
    </recommendedName>
</protein>
<feature type="region of interest" description="Disordered" evidence="1">
    <location>
        <begin position="286"/>
        <end position="308"/>
    </location>
</feature>
<dbReference type="EMBL" id="BAAABX010000054">
    <property type="protein sequence ID" value="GAA0422404.1"/>
    <property type="molecule type" value="Genomic_DNA"/>
</dbReference>
<dbReference type="Proteomes" id="UP001500879">
    <property type="component" value="Unassembled WGS sequence"/>
</dbReference>
<dbReference type="InterPro" id="IPR014284">
    <property type="entry name" value="RNA_pol_sigma-70_dom"/>
</dbReference>
<dbReference type="SUPFAM" id="SSF88659">
    <property type="entry name" value="Sigma3 and sigma4 domains of RNA polymerase sigma factors"/>
    <property type="match status" value="1"/>
</dbReference>
<dbReference type="Gene3D" id="1.10.1740.10">
    <property type="match status" value="1"/>
</dbReference>
<dbReference type="RefSeq" id="WP_344028349.1">
    <property type="nucleotide sequence ID" value="NZ_BAAABX010000054.1"/>
</dbReference>